<feature type="disulfide bond" evidence="19">
    <location>
        <begin position="4597"/>
        <end position="4606"/>
    </location>
</feature>
<keyword evidence="11" id="KW-0106">Calcium</keyword>
<dbReference type="InterPro" id="IPR023415">
    <property type="entry name" value="LDLR_class-A_CS"/>
</dbReference>
<dbReference type="PROSITE" id="PS50026">
    <property type="entry name" value="EGF_3"/>
    <property type="match status" value="2"/>
</dbReference>
<dbReference type="InterPro" id="IPR000033">
    <property type="entry name" value="LDLR_classB_rpt"/>
</dbReference>
<evidence type="ECO:0000256" key="2">
    <source>
        <dbReference type="ARBA" id="ARBA00004613"/>
    </source>
</evidence>
<dbReference type="SMART" id="SM00179">
    <property type="entry name" value="EGF_CA"/>
    <property type="match status" value="8"/>
</dbReference>
<dbReference type="GO" id="GO:0042562">
    <property type="term" value="F:hormone binding"/>
    <property type="evidence" value="ECO:0007669"/>
    <property type="project" value="TreeGrafter"/>
</dbReference>
<feature type="repeat" description="LDL-receptor class B" evidence="21">
    <location>
        <begin position="555"/>
        <end position="597"/>
    </location>
</feature>
<keyword evidence="5" id="KW-0964">Secreted</keyword>
<evidence type="ECO:0000256" key="16">
    <source>
        <dbReference type="ARBA" id="ARBA00023176"/>
    </source>
</evidence>
<dbReference type="InterPro" id="IPR011042">
    <property type="entry name" value="6-blade_b-propeller_TolB-like"/>
</dbReference>
<feature type="disulfide bond" evidence="20">
    <location>
        <begin position="202"/>
        <end position="217"/>
    </location>
</feature>
<feature type="disulfide bond" evidence="20">
    <location>
        <begin position="323"/>
        <end position="338"/>
    </location>
</feature>
<feature type="disulfide bond" evidence="20">
    <location>
        <begin position="3710"/>
        <end position="3722"/>
    </location>
</feature>
<feature type="disulfide bond" evidence="20">
    <location>
        <begin position="3063"/>
        <end position="3081"/>
    </location>
</feature>
<feature type="disulfide bond" evidence="20">
    <location>
        <begin position="3230"/>
        <end position="3242"/>
    </location>
</feature>
<dbReference type="SMART" id="SM00192">
    <property type="entry name" value="LDLa"/>
    <property type="match status" value="35"/>
</dbReference>
<evidence type="ECO:0000256" key="15">
    <source>
        <dbReference type="ARBA" id="ARBA00023170"/>
    </source>
</evidence>
<dbReference type="SMART" id="SM00135">
    <property type="entry name" value="LY"/>
    <property type="match status" value="32"/>
</dbReference>
<evidence type="ECO:0000256" key="11">
    <source>
        <dbReference type="ARBA" id="ARBA00022837"/>
    </source>
</evidence>
<dbReference type="PRINTS" id="PR00261">
    <property type="entry name" value="LDLRECEPTOR"/>
</dbReference>
<feature type="transmembrane region" description="Helical" evidence="23">
    <location>
        <begin position="4623"/>
        <end position="4648"/>
    </location>
</feature>
<feature type="disulfide bond" evidence="20">
    <location>
        <begin position="3148"/>
        <end position="3160"/>
    </location>
</feature>
<dbReference type="InterPro" id="IPR002172">
    <property type="entry name" value="LDrepeatLR_classA_rpt"/>
</dbReference>
<evidence type="ECO:0000313" key="26">
    <source>
        <dbReference type="WBParaSite" id="TMUE_1000003594.1"/>
    </source>
</evidence>
<feature type="disulfide bond" evidence="20">
    <location>
        <begin position="2892"/>
        <end position="2910"/>
    </location>
</feature>
<dbReference type="Pfam" id="PF00058">
    <property type="entry name" value="Ldl_recept_b"/>
    <property type="match status" value="3"/>
</dbReference>
<feature type="disulfide bond" evidence="20">
    <location>
        <begin position="3937"/>
        <end position="3952"/>
    </location>
</feature>
<dbReference type="Gene3D" id="4.10.400.10">
    <property type="entry name" value="Low-density Lipoprotein Receptor"/>
    <property type="match status" value="33"/>
</dbReference>
<proteinExistence type="inferred from homology"/>
<evidence type="ECO:0000313" key="25">
    <source>
        <dbReference type="Proteomes" id="UP000046395"/>
    </source>
</evidence>
<evidence type="ECO:0000259" key="24">
    <source>
        <dbReference type="PROSITE" id="PS50026"/>
    </source>
</evidence>
<organism evidence="25 26">
    <name type="scientific">Trichuris muris</name>
    <name type="common">Mouse whipworm</name>
    <dbReference type="NCBI Taxonomy" id="70415"/>
    <lineage>
        <taxon>Eukaryota</taxon>
        <taxon>Metazoa</taxon>
        <taxon>Ecdysozoa</taxon>
        <taxon>Nematoda</taxon>
        <taxon>Enoplea</taxon>
        <taxon>Dorylaimia</taxon>
        <taxon>Trichinellida</taxon>
        <taxon>Trichuridae</taxon>
        <taxon>Trichuris</taxon>
    </lineage>
</organism>
<comment type="subcellular location">
    <subcellularLocation>
        <location evidence="1">Cell membrane</location>
        <topology evidence="1">Single-pass type I membrane protein</topology>
    </subcellularLocation>
    <subcellularLocation>
        <location evidence="18">Membrane</location>
        <location evidence="18">Coated pit</location>
    </subcellularLocation>
    <subcellularLocation>
        <location evidence="2">Secreted</location>
    </subcellularLocation>
</comment>
<dbReference type="CDD" id="cd00054">
    <property type="entry name" value="EGF_CA"/>
    <property type="match status" value="1"/>
</dbReference>
<feature type="disulfide bond" evidence="20">
    <location>
        <begin position="1256"/>
        <end position="1274"/>
    </location>
</feature>
<dbReference type="SMART" id="SM00181">
    <property type="entry name" value="EGF"/>
    <property type="match status" value="22"/>
</dbReference>
<accession>A0A5S6Q8P9</accession>
<feature type="disulfide bond" evidence="20">
    <location>
        <begin position="363"/>
        <end position="378"/>
    </location>
</feature>
<dbReference type="InterPro" id="IPR009030">
    <property type="entry name" value="Growth_fac_rcpt_cys_sf"/>
</dbReference>
<dbReference type="GO" id="GO:0043235">
    <property type="term" value="C:receptor complex"/>
    <property type="evidence" value="ECO:0007669"/>
    <property type="project" value="TreeGrafter"/>
</dbReference>
<keyword evidence="6 19" id="KW-0245">EGF-like domain</keyword>
<evidence type="ECO:0000256" key="8">
    <source>
        <dbReference type="ARBA" id="ARBA00022692"/>
    </source>
</evidence>
<name>A0A5S6Q8P9_TRIMR</name>
<feature type="disulfide bond" evidence="20">
    <location>
        <begin position="3999"/>
        <end position="4011"/>
    </location>
</feature>
<feature type="disulfide bond" evidence="20">
    <location>
        <begin position="1215"/>
        <end position="1233"/>
    </location>
</feature>
<keyword evidence="8 23" id="KW-0812">Transmembrane</keyword>
<dbReference type="PROSITE" id="PS50068">
    <property type="entry name" value="LDLRA_2"/>
    <property type="match status" value="35"/>
</dbReference>
<dbReference type="InterPro" id="IPR001881">
    <property type="entry name" value="EGF-like_Ca-bd_dom"/>
</dbReference>
<keyword evidence="16" id="KW-0168">Coated pit</keyword>
<dbReference type="PROSITE" id="PS01187">
    <property type="entry name" value="EGF_CA"/>
    <property type="match status" value="3"/>
</dbReference>
<feature type="repeat" description="LDL-receptor class B" evidence="21">
    <location>
        <begin position="1673"/>
        <end position="1716"/>
    </location>
</feature>
<feature type="compositionally biased region" description="Low complexity" evidence="22">
    <location>
        <begin position="4752"/>
        <end position="4763"/>
    </location>
</feature>
<feature type="disulfide bond" evidence="20">
    <location>
        <begin position="242"/>
        <end position="257"/>
    </location>
</feature>
<reference evidence="26" key="1">
    <citation type="submission" date="2019-12" db="UniProtKB">
        <authorList>
            <consortium name="WormBaseParasite"/>
        </authorList>
    </citation>
    <scope>IDENTIFICATION</scope>
</reference>
<feature type="disulfide bond" evidence="20">
    <location>
        <begin position="1208"/>
        <end position="1220"/>
    </location>
</feature>
<dbReference type="PANTHER" id="PTHR22722">
    <property type="entry name" value="LOW-DENSITY LIPOPROTEIN RECEPTOR-RELATED PROTEIN 2-RELATED"/>
    <property type="match status" value="1"/>
</dbReference>
<dbReference type="SUPFAM" id="SSF57196">
    <property type="entry name" value="EGF/Laminin"/>
    <property type="match status" value="2"/>
</dbReference>
<evidence type="ECO:0000256" key="17">
    <source>
        <dbReference type="ARBA" id="ARBA00023180"/>
    </source>
</evidence>
<feature type="disulfide bond" evidence="20">
    <location>
        <begin position="2934"/>
        <end position="2952"/>
    </location>
</feature>
<feature type="disulfide bond" evidence="20">
    <location>
        <begin position="304"/>
        <end position="316"/>
    </location>
</feature>
<keyword evidence="13 23" id="KW-0472">Membrane</keyword>
<evidence type="ECO:0000256" key="14">
    <source>
        <dbReference type="ARBA" id="ARBA00023157"/>
    </source>
</evidence>
<dbReference type="Proteomes" id="UP000046395">
    <property type="component" value="Unassembled WGS sequence"/>
</dbReference>
<feature type="compositionally biased region" description="Basic and acidic residues" evidence="22">
    <location>
        <begin position="4778"/>
        <end position="4788"/>
    </location>
</feature>
<dbReference type="PROSITE" id="PS01186">
    <property type="entry name" value="EGF_2"/>
    <property type="match status" value="1"/>
</dbReference>
<feature type="disulfide bond" evidence="20">
    <location>
        <begin position="3799"/>
        <end position="3817"/>
    </location>
</feature>
<keyword evidence="15" id="KW-0675">Receptor</keyword>
<dbReference type="FunFam" id="2.10.25.10:FF:000009">
    <property type="entry name" value="Low-density lipoprotein receptor isoform 1"/>
    <property type="match status" value="3"/>
</dbReference>
<keyword evidence="14 19" id="KW-1015">Disulfide bond</keyword>
<feature type="compositionally biased region" description="Basic and acidic residues" evidence="22">
    <location>
        <begin position="4807"/>
        <end position="4816"/>
    </location>
</feature>
<feature type="disulfide bond" evidence="20">
    <location>
        <begin position="2904"/>
        <end position="2919"/>
    </location>
</feature>
<feature type="disulfide bond" evidence="20">
    <location>
        <begin position="2849"/>
        <end position="2867"/>
    </location>
</feature>
<evidence type="ECO:0000256" key="19">
    <source>
        <dbReference type="PROSITE-ProRule" id="PRU00076"/>
    </source>
</evidence>
<dbReference type="SUPFAM" id="SSF63825">
    <property type="entry name" value="YWTD domain"/>
    <property type="match status" value="8"/>
</dbReference>
<feature type="disulfide bond" evidence="20">
    <location>
        <begin position="3957"/>
        <end position="3969"/>
    </location>
</feature>
<dbReference type="FunFam" id="4.10.400.10:FF:000001">
    <property type="entry name" value="Low-density lipoprotein receptor-related protein 1"/>
    <property type="match status" value="3"/>
</dbReference>
<dbReference type="Gene3D" id="2.10.25.10">
    <property type="entry name" value="Laminin"/>
    <property type="match status" value="6"/>
</dbReference>
<dbReference type="FunFam" id="4.10.400.10:FF:000147">
    <property type="entry name" value="Low-density lipoprotein receptor-related protein 2"/>
    <property type="match status" value="1"/>
</dbReference>
<dbReference type="FunFam" id="4.10.400.10:FF:000030">
    <property type="entry name" value="Sortilin related receptor 1"/>
    <property type="match status" value="1"/>
</dbReference>
<dbReference type="PROSITE" id="PS51120">
    <property type="entry name" value="LDLRB"/>
    <property type="match status" value="8"/>
</dbReference>
<keyword evidence="25" id="KW-1185">Reference proteome</keyword>
<feature type="repeat" description="LDL-receptor class B" evidence="21">
    <location>
        <begin position="1717"/>
        <end position="1761"/>
    </location>
</feature>
<dbReference type="InterPro" id="IPR000742">
    <property type="entry name" value="EGF"/>
</dbReference>
<feature type="repeat" description="LDL-receptor class B" evidence="21">
    <location>
        <begin position="2366"/>
        <end position="2407"/>
    </location>
</feature>
<feature type="disulfide bond" evidence="20">
    <location>
        <begin position="3717"/>
        <end position="3735"/>
    </location>
</feature>
<dbReference type="GO" id="GO:0006898">
    <property type="term" value="P:receptor-mediated endocytosis"/>
    <property type="evidence" value="ECO:0007669"/>
    <property type="project" value="TreeGrafter"/>
</dbReference>
<keyword evidence="12 23" id="KW-1133">Transmembrane helix</keyword>
<keyword evidence="7" id="KW-0254">Endocytosis</keyword>
<feature type="disulfide bond" evidence="20">
    <location>
        <begin position="3792"/>
        <end position="3804"/>
    </location>
</feature>
<dbReference type="Pfam" id="PF24468">
    <property type="entry name" value="EGF_LRP2"/>
    <property type="match status" value="1"/>
</dbReference>
<feature type="disulfide bond" evidence="20">
    <location>
        <begin position="3237"/>
        <end position="3255"/>
    </location>
</feature>
<evidence type="ECO:0000256" key="13">
    <source>
        <dbReference type="ARBA" id="ARBA00023136"/>
    </source>
</evidence>
<feature type="disulfide bond" evidence="20">
    <location>
        <begin position="3729"/>
        <end position="3744"/>
    </location>
</feature>
<dbReference type="PROSITE" id="PS01209">
    <property type="entry name" value="LDLRA_1"/>
    <property type="match status" value="12"/>
</dbReference>
<feature type="disulfide bond" evidence="20">
    <location>
        <begin position="311"/>
        <end position="329"/>
    </location>
</feature>
<feature type="disulfide bond" evidence="20">
    <location>
        <begin position="1126"/>
        <end position="1144"/>
    </location>
</feature>
<evidence type="ECO:0000256" key="18">
    <source>
        <dbReference type="ARBA" id="ARBA00037878"/>
    </source>
</evidence>
<evidence type="ECO:0000256" key="1">
    <source>
        <dbReference type="ARBA" id="ARBA00004251"/>
    </source>
</evidence>
<sequence length="4823" mass="538883">MMVVLPLKRRLVIGRLPDQYGRGWEETRTTSLRAGCSSIAPKWRTARNRNQFAATLGRHQCCGSRFADGETRKLLCTSFNMDGPSPKALAAIPLLLLVTVTSVLWPVASPMRTFNLPQIHERTLPLIRRFRPAVGKCNPDTEFHCPSDNRCIPKGWRCDGGKDCSQGEDEQGCAHPGCNSDHFQCDNYRWNETSCIPLYHKCDNITDCFDGSDEKNCPRQFCADDDFRCENGLQCFPKSQVCDGIYQCRDLSDEKNCENLQSCFQYQFRCKDGSQCIRMSWKCDGSVDCQDGSDEPEDCVFPECGPGHFQCKNKRCQPVKFRCDYYDDCGDGSDEENCGAYQCPRDQWNCPGTGHCIESSKLCDSHVDCPEGSDETNCSRSLCSALSCVFVCRSSPDGGTCDCPSGYRVSEVNKRSCEDIDECTEYGYCDQECKNLMPGFRCTCMSDCFELTLKNGRGYCLSRDHSSMRLLVARREGLYMVNPFTDGEAERLVGGKFIYGVDFDYESRKVFWVEREANEIYDGMLNDEGILINHRKLPLHNLIQPRNVAVDWITKKLYLVESKSKRIDVCDFNGKHRTVVLIDDMTLPVDIALDPLRGIMFFTNEKKLERCGMDGDNRVVLVSNHTFQITSVVADVIGERVYWCDPKIDLIETIRYDGSDRHIVTQGMLNAPHPFGLAVFDEHIYWTDWTRVGVMKVEKFGSDKTSIVWRKSIDHAFPMGIAAFHAMVQPGPRDSKCLKNRQIKNPCAINNGGCQHLCILTPGSSQEVGYRCACAIGYESKGNVTQCQPVQNFLLFSSSKVVRSILPDRSVFADAILPVTQSSIRLTSLFYDVACDVRRQWIFYADIMDNVIFKNRPNGTEETAVLVNHNDGLVSFTYDWIAQLIYYVDNIRNTLEVVHAEQRNTHRTLLRQLMRPTSVVVHPGKGFLYYAEARRPARIMKCNTDASRCSVYRNVSIGRPSGLVIDFERNMLYWADSMLKHVQCGDLYGTHVRIIKISPRPSPQALAILGNQLYYIQSQPFSILRVDKESGGTPMVVKNLASSESLFGLKACSPLNEPIFSNNPCMNNGNCQRFCFYKTSPTGVAEGKQCGCSHGEILDASGSTCVQNPHEQPELQCGNNETHFACANGRCILREWVCDGEDDCRDGSDEMVDGKRCSVEKTCSPGQIMCNNTHRCIPQQYACDGDNDCGDYSDEDPRYCENGKVPVCSGKKFQCDNRRCIPEQWICDSDNDCGDGSDEDLSLCSNRTCTASQFRCTNGRCIPVYWLCDGDDDCYDGSDEDPIRCPPVSCRPSNFRCLNQQQCIPSGKQCDGHPDCADGSDEEGCSTATKTAVCNSETEFRCRSTDVCILNQWVCDGHKDCDDGSDELEEHCTTESCPANHFRCKNGNCIYKTWLCDGSDDCADGSDESPDAGCVVNQNCTFGKWKCHMSSDLFCLSLDKVCDGKSDCPNGEDEGPGCIMNTCVNGPKRCSYQCHAGPDGSFCTCPLGQALVDAWTCQPFDECSHHDRCSQTCHRMKVGYYCTCDAGYQLRSDGYTCKALGGNSARLYVSNRYRIYWGSADLKSWNTFGAAVDNAIALSWDSVEQKVYWSDLKDKAIYFASMNGTNKTMFLNVGLDITEGLSVDWVGRNLYWVDSNLNTLEVASLNPPHYRTVLMNNISRPRGLTLDPRNDVRLIFWSDWGMHPHVARANMDGSDFRVIVDTKIYWPNGLAVDLPTKRLYFADSKLDYVEYVNYDGTGRHQVIASEKYVLHPHSLAVFEDHVYWSDRRLQKVFGYSKVKELAKDEYAHSFSKILGILITHEVLQPKTENPCHERPCSHICLLTPASPGYVCKCPIGFKLDATNKNCVNEEKPFLMVVRQSSIVGYTFDDLNSQNVTLKMGGMVPFSNLQNVHDVDFDELSFSMYYVQLPIRDKILVARLTRRANVYKAMLDGSNSTTFMPKVKQADAFCVAYDWLGRNLYIGNKESSTIEVVHTFDPKYRTIILSNDRTPTAVVFPVSIALHPSAGLMFWLDEGGPSMARKLARAEMDGSNSKVLLNYDLAQFDFLTIDYRGARLFFSQSERGVIASTDFDGNGREVLFEGESLFQPLGLYVFGNKLFFADSAHGCIFSGSLPPSGQLRTFKPEKLVDNVPDVVSVRVFHSRPFVQHMCQLNNGDCEHLCVPVTNNYRKCLCDLGFRLEGTTRCKRFNSFLVATTSREVFGFSLDGGKSMAMSPIPGTRLISAGAEVRSGNIFFADLAGVRRGISRTELNSQSIKPVIELQFGGLSVQSIAVDWVNYNLYFVTIAPEETNVEVVRLDGQYRMILFSSRKESVRSVVVDPIQRYLYIVDRGQRPNIQRANLDMSNRKVIVSHNVIEPRQLCVDMNSHDIYWADSRVDTIQRVKPSGGDRQVIRSSLPNPQGVAILGRNIYWSDRSLRRIFAAELSDSRTQVPKVLLSDLDEVGELVVFDEAVQPKGHSPCQVTDNLRRQPCDQLCFPLLRDNSYVCRCARGELAQDKKSCVEPSSYLLYLNGLSIQSAYLEPDMASSSPLQKEYPKMFGLRKFEVDSTLKRVYAFLDYPGNRTIVWFPTNVPESVRLLVGPDKVLYSDSQEKFGSVEDMKLDWVTQKMYWTTGRIGRLYAMDMDGRHVVVVARGDWLAALALDPCKGYVFWSDTGFKARGGTYEPRIERATMSGSDKTKILSSEVSVVSVMAVDLEKQFLYFSDLNRLKIERIDYNGGNRRVILEDVRATGLDLYKNWLYFADSSSSTIYHVLETVGVQPLPVVRNIRTLSQLRIVAQDTDWSNQKCKNLSNPCSVNNGGCEQSCHLAPDPASAHTRVECACNSTYKLASDGKRCVPKNATCVPPNDFPCGSGECIPYTLTCDGDNQCSDGSDEDALFCLVRPCPEELGYYACSNRRCINKNLVCDGFDDCGDLSDEANCGSVSAGSCGENMFRCSNGICINESLVCDGRINCHDNALDESNQTCPGLPINCRGAKRRCPNTNICITPADLCDGYDDCGDNADEQILFCMNSSCGALHVRCPSGRCIPETWQCDGDNDCGDGWDEKQHCTPSNEKCLGAYVFRCDNGRCISRAFICDGEDDCGDGSDEDTRHTCGNRTCSGDEFQCQSNRMLGRFECIPKSWVCDGEVNCRDAEDESPAICGSRELPRCNKGEFRCANGHCIHNSWVCDHDNDCLDGSDEPENCTFTPCSSSYFQCKNKKCIPMQWVCDGHNDCGDNFDEENCTAGNFTHCNTNEYRCHNGQCIESSKVCNGRADCDDGSDESSLCGINECKTAAKVLCEHKCVDKAIGYECQCLPGFRLDQGDKKSCIDVDECASKVPPCSQYCVNKIGSFKCTCNQTYFELDSDQRSCKRLSQEVEPYILLANRYYIRRISLDGKNVRLVAMGFDNVASLDYDWLEQKIYFADIGRQRIFRMPMDIPDPEEALAKAEEIIRHTVFGVEGLAVDWVGRKLYFLNRLERTLRVSELDGRYSHVLLADRFTQPRALVAYPRKGYLFFTEWSLSPYIARIGMDGTEFVKLLERNLVWPNAITLDYFTERLFWGDAHFNEIGYMNIDGTGVNHVSAIKAPHIFSLAVFDNHLYWTDWNIKSIVRSSKHSVNDEEILLSTVQLPNDCQIVHPLDQLQSPNPCGSNNGGCSHLCLISPGGQSFRCECPQHFILLNDNKTCINNCTANQWRCGGGDDRCIPMLWKCDGEKDCRDGSDEPDTCPQRICLVGQFQCDNHNCTSPFQICDGVDDCGDGSEERNCDRPCDHWQFQCNTTGHCLPRRYLCDGDNDCGDNSDEAPELCMNANNTCSPEQFRCNNSKCIPKAWVCDADNDCGDNSDEPKAVCESQQCMRGWSRCSSSYRCIPDWAFCNGQDDCRDNSDENPEHCPSCDPIGDFKCRTNGRCIPRRWMCDFEDDCGDSSDEEDPSCLLHPTPCSESEFRCLTGKCIRKSLICNGEMNCVDGSDEAGCESYSCPQGTLKCADHTCLSEQLFCNRRRDCSDGSDEANCTDKWQRSCSPFEFACSNGVCIPRKFVCDGDNDCGDGSDENNEFCFESKCEPPLKFRCQFSRLCLPFTRVCDGNFDCGENDISDEGVHCLSPAFLCNEDSFKCATGGKCVPADKVCDHINDCGDNSDEDGCPGGSKCGTDKGGCEHMCTDLPHGGYYCSCNPGFRPSKSNPKNCEDIDECASFNNTCSQICVNTKGSYECLCAKNYSSAVHIGDMVGKDCRADGDPPDVFVASASRISMMELSRQANFYARTVQAGEDSMLINMDYNPVKHIMYWIDETTAGVYWSAIPVGNQTHRGLRLDISFGIFDDVQGKKGLESAPVTLAPLAVTVDWITGNVYIAAADQDLAQDYLALSPRRRKRDATDSTPSSATGRIFVTRSDGRYRRSIASVGVPLSIAVDPELGRLYVADAGENAAIASFTLDGKVHKSLVNTMVFEPRSITIDYAKEHRIYWASPKLNRIESILPDGTDRVTISTDAQRVFHLDLFENWLYWASKDGYEIYVQDKFGIHGKRLLRSSTHYITAVRVYQALKYNVTASSTNPCKRASCSHLCIPVGKGGYECACPDIGRLPSADGFLCQAEIMPEYTSPARCACQNGGFCRFDGSCVCTEEFEGMNCHIRAAESKYPIENDTGGFGVIISSCVVFTACVLLVIALAYVLHRRRALMFKKKETTSSVSYHGNIVSFENPMLDEPVLKKSGEEFGLPDYGAPGGKEANKPKSFHFENPVYTIESNIIAATPVSSLTPVQVEGNGSIAVTPPEMPSSLDSGDQDSSLATLSRGSMSLPAADASDRTIEEVKRNVRHQKHSFDPVADEFSNDEARLVRETTSEDVSEV</sequence>
<dbReference type="InterPro" id="IPR049883">
    <property type="entry name" value="NOTCH1_EGF-like"/>
</dbReference>
<dbReference type="GO" id="GO:0016324">
    <property type="term" value="C:apical plasma membrane"/>
    <property type="evidence" value="ECO:0007669"/>
    <property type="project" value="TreeGrafter"/>
</dbReference>
<feature type="disulfide bond" evidence="20">
    <location>
        <begin position="4006"/>
        <end position="4024"/>
    </location>
</feature>
<dbReference type="GO" id="GO:0005576">
    <property type="term" value="C:extracellular region"/>
    <property type="evidence" value="ECO:0007669"/>
    <property type="project" value="UniProtKB-SubCell"/>
</dbReference>
<feature type="disulfide bond" evidence="20">
    <location>
        <begin position="2927"/>
        <end position="2939"/>
    </location>
</feature>
<dbReference type="Gene3D" id="2.120.10.30">
    <property type="entry name" value="TolB, C-terminal domain"/>
    <property type="match status" value="8"/>
</dbReference>
<dbReference type="STRING" id="70415.A0A5S6Q8P9"/>
<dbReference type="PROSITE" id="PS00022">
    <property type="entry name" value="EGF_1"/>
    <property type="match status" value="1"/>
</dbReference>
<dbReference type="FunFam" id="4.10.400.10:FF:000190">
    <property type="entry name" value="Low-density lipoprotein receptor-related protein"/>
    <property type="match status" value="1"/>
</dbReference>
<dbReference type="CDD" id="cd00112">
    <property type="entry name" value="LDLa"/>
    <property type="match status" value="32"/>
</dbReference>
<evidence type="ECO:0000256" key="12">
    <source>
        <dbReference type="ARBA" id="ARBA00022989"/>
    </source>
</evidence>
<feature type="disulfide bond" evidence="20">
    <location>
        <begin position="1377"/>
        <end position="1389"/>
    </location>
</feature>
<evidence type="ECO:0000256" key="21">
    <source>
        <dbReference type="PROSITE-ProRule" id="PRU00461"/>
    </source>
</evidence>
<evidence type="ECO:0000256" key="23">
    <source>
        <dbReference type="SAM" id="Phobius"/>
    </source>
</evidence>
<feature type="disulfide bond" evidence="20">
    <location>
        <begin position="158"/>
        <end position="173"/>
    </location>
</feature>
<evidence type="ECO:0000256" key="4">
    <source>
        <dbReference type="ARBA" id="ARBA00022475"/>
    </source>
</evidence>
<dbReference type="Pfam" id="PF00057">
    <property type="entry name" value="Ldl_recept_a"/>
    <property type="match status" value="30"/>
</dbReference>
<feature type="disulfide bond" evidence="20">
    <location>
        <begin position="1384"/>
        <end position="1402"/>
    </location>
</feature>
<dbReference type="Pfam" id="PF07645">
    <property type="entry name" value="EGF_CA"/>
    <property type="match status" value="1"/>
</dbReference>
<dbReference type="Pfam" id="PF12662">
    <property type="entry name" value="cEGF"/>
    <property type="match status" value="1"/>
</dbReference>
<feature type="disulfide bond" evidence="20">
    <location>
        <begin position="3207"/>
        <end position="3222"/>
    </location>
</feature>
<feature type="disulfide bond" evidence="20">
    <location>
        <begin position="3964"/>
        <end position="3982"/>
    </location>
</feature>
<dbReference type="GO" id="GO:0005905">
    <property type="term" value="C:clathrin-coated pit"/>
    <property type="evidence" value="ECO:0007669"/>
    <property type="project" value="UniProtKB-KW"/>
</dbReference>
<feature type="disulfide bond" evidence="20">
    <location>
        <begin position="4106"/>
        <end position="4121"/>
    </location>
</feature>
<feature type="repeat" description="LDL-receptor class B" evidence="21">
    <location>
        <begin position="2322"/>
        <end position="2365"/>
    </location>
</feature>
<feature type="repeat" description="LDL-receptor class B" evidence="21">
    <location>
        <begin position="1628"/>
        <end position="1670"/>
    </location>
</feature>
<dbReference type="SUPFAM" id="SSF57424">
    <property type="entry name" value="LDL receptor-like module"/>
    <property type="match status" value="33"/>
</dbReference>
<keyword evidence="17" id="KW-0325">Glycoprotein</keyword>
<feature type="disulfide bond" evidence="20">
    <location>
        <begin position="3918"/>
        <end position="3930"/>
    </location>
</feature>
<protein>
    <submittedName>
        <fullName evidence="26">EGF-like domain-containing protein</fullName>
    </submittedName>
</protein>
<feature type="region of interest" description="Disordered" evidence="22">
    <location>
        <begin position="4744"/>
        <end position="4823"/>
    </location>
</feature>
<feature type="domain" description="EGF-like" evidence="24">
    <location>
        <begin position="4577"/>
        <end position="4607"/>
    </location>
</feature>
<dbReference type="SUPFAM" id="SSF57184">
    <property type="entry name" value="Growth factor receptor domain"/>
    <property type="match status" value="3"/>
</dbReference>
<feature type="disulfide bond" evidence="20">
    <location>
        <begin position="3976"/>
        <end position="3991"/>
    </location>
</feature>
<keyword evidence="9" id="KW-0732">Signal</keyword>
<evidence type="ECO:0000256" key="22">
    <source>
        <dbReference type="SAM" id="MobiDB-lite"/>
    </source>
</evidence>
<feature type="disulfide bond" evidence="20">
    <location>
        <begin position="3020"/>
        <end position="3038"/>
    </location>
</feature>
<evidence type="ECO:0000256" key="20">
    <source>
        <dbReference type="PROSITE-ProRule" id="PRU00124"/>
    </source>
</evidence>
<feature type="domain" description="EGF-like" evidence="24">
    <location>
        <begin position="1807"/>
        <end position="1847"/>
    </location>
</feature>
<feature type="disulfide bond" evidence="20">
    <location>
        <begin position="3925"/>
        <end position="3943"/>
    </location>
</feature>
<dbReference type="PANTHER" id="PTHR22722:SF14">
    <property type="entry name" value="MEGALIN, ISOFORM A"/>
    <property type="match status" value="1"/>
</dbReference>
<feature type="disulfide bond" evidence="20">
    <location>
        <begin position="1310"/>
        <end position="1325"/>
    </location>
</feature>
<keyword evidence="4" id="KW-1003">Cell membrane</keyword>
<evidence type="ECO:0000256" key="5">
    <source>
        <dbReference type="ARBA" id="ARBA00022525"/>
    </source>
</evidence>
<comment type="caution">
    <text evidence="19">Lacks conserved residue(s) required for the propagation of feature annotation.</text>
</comment>
<dbReference type="FunFam" id="2.120.10.30:FF:000241">
    <property type="entry name" value="Low-density lipoprotein receptor-related protein 6"/>
    <property type="match status" value="4"/>
</dbReference>
<dbReference type="WBParaSite" id="TMUE_1000003594.1">
    <property type="protein sequence ID" value="TMUE_1000003594.1"/>
    <property type="gene ID" value="WBGene00291950"/>
</dbReference>
<feature type="repeat" description="LDL-receptor class B" evidence="21">
    <location>
        <begin position="1585"/>
        <end position="1627"/>
    </location>
</feature>
<dbReference type="Pfam" id="PF14670">
    <property type="entry name" value="FXa_inhibition"/>
    <property type="match status" value="2"/>
</dbReference>
<evidence type="ECO:0000256" key="9">
    <source>
        <dbReference type="ARBA" id="ARBA00022729"/>
    </source>
</evidence>
<evidence type="ECO:0000256" key="6">
    <source>
        <dbReference type="ARBA" id="ARBA00022536"/>
    </source>
</evidence>
<feature type="disulfide bond" evidence="20">
    <location>
        <begin position="3013"/>
        <end position="3025"/>
    </location>
</feature>
<dbReference type="InterPro" id="IPR018097">
    <property type="entry name" value="EGF_Ca-bd_CS"/>
</dbReference>
<feature type="disulfide bond" evidence="20">
    <location>
        <begin position="3155"/>
        <end position="3173"/>
    </location>
</feature>
<evidence type="ECO:0000256" key="10">
    <source>
        <dbReference type="ARBA" id="ARBA00022737"/>
    </source>
</evidence>
<comment type="similarity">
    <text evidence="3">Belongs to the LDLR family.</text>
</comment>
<dbReference type="InterPro" id="IPR036055">
    <property type="entry name" value="LDL_receptor-like_sf"/>
</dbReference>
<feature type="repeat" description="LDL-receptor class B" evidence="21">
    <location>
        <begin position="639"/>
        <end position="683"/>
    </location>
</feature>
<keyword evidence="10" id="KW-0677">Repeat</keyword>
<feature type="disulfide bond" evidence="20">
    <location>
        <begin position="3195"/>
        <end position="3213"/>
    </location>
</feature>
<dbReference type="InterPro" id="IPR026823">
    <property type="entry name" value="cEGF"/>
</dbReference>
<dbReference type="GO" id="GO:0005509">
    <property type="term" value="F:calcium ion binding"/>
    <property type="evidence" value="ECO:0007669"/>
    <property type="project" value="InterPro"/>
</dbReference>
<dbReference type="InterPro" id="IPR056588">
    <property type="entry name" value="EGF_LRP2"/>
</dbReference>
<feature type="disulfide bond" evidence="20">
    <location>
        <begin position="1249"/>
        <end position="1261"/>
    </location>
</feature>
<evidence type="ECO:0000256" key="7">
    <source>
        <dbReference type="ARBA" id="ARBA00022583"/>
    </source>
</evidence>
<dbReference type="InterPro" id="IPR051221">
    <property type="entry name" value="LDLR-related"/>
</dbReference>
<dbReference type="FunFam" id="4.10.400.10:FF:000005">
    <property type="entry name" value="low-density lipoprotein receptor-related protein 1B"/>
    <property type="match status" value="4"/>
</dbReference>
<feature type="disulfide bond" evidence="20">
    <location>
        <begin position="3188"/>
        <end position="3200"/>
    </location>
</feature>
<evidence type="ECO:0000256" key="3">
    <source>
        <dbReference type="ARBA" id="ARBA00009939"/>
    </source>
</evidence>